<name>A0A382NMF3_9ZZZZ</name>
<keyword evidence="7 8" id="KW-0472">Membrane</keyword>
<dbReference type="GO" id="GO:0005886">
    <property type="term" value="C:plasma membrane"/>
    <property type="evidence" value="ECO:0007669"/>
    <property type="project" value="UniProtKB-SubCell"/>
</dbReference>
<organism evidence="10">
    <name type="scientific">marine metagenome</name>
    <dbReference type="NCBI Taxonomy" id="408172"/>
    <lineage>
        <taxon>unclassified sequences</taxon>
        <taxon>metagenomes</taxon>
        <taxon>ecological metagenomes</taxon>
    </lineage>
</organism>
<feature type="domain" description="Glycosyltransferase RgtA/B/C/D-like" evidence="9">
    <location>
        <begin position="87"/>
        <end position="220"/>
    </location>
</feature>
<feature type="transmembrane region" description="Helical" evidence="8">
    <location>
        <begin position="12"/>
        <end position="30"/>
    </location>
</feature>
<feature type="non-terminal residue" evidence="10">
    <location>
        <position position="260"/>
    </location>
</feature>
<evidence type="ECO:0000256" key="1">
    <source>
        <dbReference type="ARBA" id="ARBA00004651"/>
    </source>
</evidence>
<sequence>MKNTETFSGKKIVICLTIICLIALGFKLYLVDFSIPIHSDALEYALHANAISDGQFLQHPQRHSGWPVLIASFFSLINSENFLDYSNIVRVLSIGVSIVTIPLVYLLGRKFFDKKLSLIAASLFAFEPRLNQISGLGYSEPLFILVIVASFYFILDKNNRYVVIPFILTGVIWWIRPNGFMMLLIISIIYFIYFRNSSHSIRNYLIYIAIVFLIVSPMLIQRYDQFGDPMYNWIAERIWVGEYAMSRSVNIESDTYTASD</sequence>
<keyword evidence="4" id="KW-0808">Transferase</keyword>
<protein>
    <recommendedName>
        <fullName evidence="9">Glycosyltransferase RgtA/B/C/D-like domain-containing protein</fullName>
    </recommendedName>
</protein>
<feature type="transmembrane region" description="Helical" evidence="8">
    <location>
        <begin position="204"/>
        <end position="223"/>
    </location>
</feature>
<dbReference type="AlphaFoldDB" id="A0A382NMF3"/>
<dbReference type="InterPro" id="IPR050297">
    <property type="entry name" value="LipidA_mod_glycosyltrf_83"/>
</dbReference>
<dbReference type="GO" id="GO:0016763">
    <property type="term" value="F:pentosyltransferase activity"/>
    <property type="evidence" value="ECO:0007669"/>
    <property type="project" value="TreeGrafter"/>
</dbReference>
<evidence type="ECO:0000256" key="5">
    <source>
        <dbReference type="ARBA" id="ARBA00022692"/>
    </source>
</evidence>
<evidence type="ECO:0000259" key="9">
    <source>
        <dbReference type="Pfam" id="PF13231"/>
    </source>
</evidence>
<feature type="transmembrane region" description="Helical" evidence="8">
    <location>
        <begin position="136"/>
        <end position="155"/>
    </location>
</feature>
<keyword evidence="2" id="KW-1003">Cell membrane</keyword>
<evidence type="ECO:0000256" key="7">
    <source>
        <dbReference type="ARBA" id="ARBA00023136"/>
    </source>
</evidence>
<dbReference type="InterPro" id="IPR038731">
    <property type="entry name" value="RgtA/B/C-like"/>
</dbReference>
<comment type="subcellular location">
    <subcellularLocation>
        <location evidence="1">Cell membrane</location>
        <topology evidence="1">Multi-pass membrane protein</topology>
    </subcellularLocation>
</comment>
<gene>
    <name evidence="10" type="ORF">METZ01_LOCUS315218</name>
</gene>
<keyword evidence="6 8" id="KW-1133">Transmembrane helix</keyword>
<evidence type="ECO:0000256" key="8">
    <source>
        <dbReference type="SAM" id="Phobius"/>
    </source>
</evidence>
<evidence type="ECO:0000313" key="10">
    <source>
        <dbReference type="EMBL" id="SVC62364.1"/>
    </source>
</evidence>
<feature type="transmembrane region" description="Helical" evidence="8">
    <location>
        <begin position="161"/>
        <end position="192"/>
    </location>
</feature>
<proteinExistence type="predicted"/>
<evidence type="ECO:0000256" key="2">
    <source>
        <dbReference type="ARBA" id="ARBA00022475"/>
    </source>
</evidence>
<evidence type="ECO:0000256" key="4">
    <source>
        <dbReference type="ARBA" id="ARBA00022679"/>
    </source>
</evidence>
<dbReference type="PANTHER" id="PTHR33908:SF11">
    <property type="entry name" value="MEMBRANE PROTEIN"/>
    <property type="match status" value="1"/>
</dbReference>
<dbReference type="EMBL" id="UINC01101506">
    <property type="protein sequence ID" value="SVC62364.1"/>
    <property type="molecule type" value="Genomic_DNA"/>
</dbReference>
<feature type="transmembrane region" description="Helical" evidence="8">
    <location>
        <begin position="88"/>
        <end position="108"/>
    </location>
</feature>
<accession>A0A382NMF3</accession>
<keyword evidence="5 8" id="KW-0812">Transmembrane</keyword>
<dbReference type="GO" id="GO:0008610">
    <property type="term" value="P:lipid biosynthetic process"/>
    <property type="evidence" value="ECO:0007669"/>
    <property type="project" value="UniProtKB-ARBA"/>
</dbReference>
<evidence type="ECO:0000256" key="6">
    <source>
        <dbReference type="ARBA" id="ARBA00022989"/>
    </source>
</evidence>
<dbReference type="PANTHER" id="PTHR33908">
    <property type="entry name" value="MANNOSYLTRANSFERASE YKCB-RELATED"/>
    <property type="match status" value="1"/>
</dbReference>
<reference evidence="10" key="1">
    <citation type="submission" date="2018-05" db="EMBL/GenBank/DDBJ databases">
        <authorList>
            <person name="Lanie J.A."/>
            <person name="Ng W.-L."/>
            <person name="Kazmierczak K.M."/>
            <person name="Andrzejewski T.M."/>
            <person name="Davidsen T.M."/>
            <person name="Wayne K.J."/>
            <person name="Tettelin H."/>
            <person name="Glass J.I."/>
            <person name="Rusch D."/>
            <person name="Podicherti R."/>
            <person name="Tsui H.-C.T."/>
            <person name="Winkler M.E."/>
        </authorList>
    </citation>
    <scope>NUCLEOTIDE SEQUENCE</scope>
</reference>
<dbReference type="Pfam" id="PF13231">
    <property type="entry name" value="PMT_2"/>
    <property type="match status" value="1"/>
</dbReference>
<evidence type="ECO:0000256" key="3">
    <source>
        <dbReference type="ARBA" id="ARBA00022676"/>
    </source>
</evidence>
<keyword evidence="3" id="KW-0328">Glycosyltransferase</keyword>